<keyword evidence="1" id="KW-0732">Signal</keyword>
<dbReference type="EMBL" id="WJXZ01000007">
    <property type="protein sequence ID" value="MRS62445.1"/>
    <property type="molecule type" value="Genomic_DNA"/>
</dbReference>
<protein>
    <recommendedName>
        <fullName evidence="4">Outer membrane beta-barrel protein</fullName>
    </recommendedName>
</protein>
<dbReference type="Proteomes" id="UP000441754">
    <property type="component" value="Unassembled WGS sequence"/>
</dbReference>
<proteinExistence type="predicted"/>
<dbReference type="OrthoDB" id="947982at2"/>
<sequence>MRKIVTALFTFLTIVAYSQTPTSSRLSSGVDVGAAFKNDYLVPSITYYEMLNVGKEQLFSIGWTVKLNTFYGDNLNYTTAPAKLTREKTGFAALSAPIVPANLDTMRFDWVTATAVNFGLRAQVRVGPIEVGAGADLLGIGFGKNREGRYRSSTGRFTATNTAGTVDTVSFRASPKQFAQPQRINARLLGDNDLGSLSTEVYVRLRVMRRLGVKGGYQWITTEMRSSTVNIDDKNQRFRNRASMAYVALTFPFFK</sequence>
<evidence type="ECO:0000313" key="3">
    <source>
        <dbReference type="Proteomes" id="UP000441754"/>
    </source>
</evidence>
<dbReference type="AlphaFoldDB" id="A0A7K0EKY8"/>
<name>A0A7K0EKY8_9BACT</name>
<dbReference type="RefSeq" id="WP_154175818.1">
    <property type="nucleotide sequence ID" value="NZ_WJXZ01000007.1"/>
</dbReference>
<feature type="chain" id="PRO_5029881777" description="Outer membrane beta-barrel protein" evidence="1">
    <location>
        <begin position="19"/>
        <end position="255"/>
    </location>
</feature>
<evidence type="ECO:0008006" key="4">
    <source>
        <dbReference type="Google" id="ProtNLM"/>
    </source>
</evidence>
<evidence type="ECO:0000313" key="2">
    <source>
        <dbReference type="EMBL" id="MRS62445.1"/>
    </source>
</evidence>
<comment type="caution">
    <text evidence="2">The sequence shown here is derived from an EMBL/GenBank/DDBJ whole genome shotgun (WGS) entry which is preliminary data.</text>
</comment>
<keyword evidence="3" id="KW-1185">Reference proteome</keyword>
<accession>A0A7K0EKY8</accession>
<organism evidence="2 3">
    <name type="scientific">Larkinella terrae</name>
    <dbReference type="NCBI Taxonomy" id="2025311"/>
    <lineage>
        <taxon>Bacteria</taxon>
        <taxon>Pseudomonadati</taxon>
        <taxon>Bacteroidota</taxon>
        <taxon>Cytophagia</taxon>
        <taxon>Cytophagales</taxon>
        <taxon>Spirosomataceae</taxon>
        <taxon>Larkinella</taxon>
    </lineage>
</organism>
<evidence type="ECO:0000256" key="1">
    <source>
        <dbReference type="SAM" id="SignalP"/>
    </source>
</evidence>
<gene>
    <name evidence="2" type="ORF">GJJ30_14180</name>
</gene>
<reference evidence="2 3" key="1">
    <citation type="journal article" date="2018" name="Antonie Van Leeuwenhoek">
        <title>Larkinella terrae sp. nov., isolated from soil on Jeju Island, South Korea.</title>
        <authorList>
            <person name="Ten L.N."/>
            <person name="Jeon J."/>
            <person name="Park S.J."/>
            <person name="Park S."/>
            <person name="Lee S.Y."/>
            <person name="Kim M.K."/>
            <person name="Jung H.Y."/>
        </authorList>
    </citation>
    <scope>NUCLEOTIDE SEQUENCE [LARGE SCALE GENOMIC DNA]</scope>
    <source>
        <strain evidence="2 3">KCTC 52001</strain>
    </source>
</reference>
<feature type="signal peptide" evidence="1">
    <location>
        <begin position="1"/>
        <end position="18"/>
    </location>
</feature>